<evidence type="ECO:0000313" key="2">
    <source>
        <dbReference type="Proteomes" id="UP001168098"/>
    </source>
</evidence>
<name>A0AA38Z5G6_VITRO</name>
<accession>A0AA38Z5G6</accession>
<comment type="caution">
    <text evidence="1">The sequence shown here is derived from an EMBL/GenBank/DDBJ whole genome shotgun (WGS) entry which is preliminary data.</text>
</comment>
<dbReference type="Proteomes" id="UP001168098">
    <property type="component" value="Unassembled WGS sequence"/>
</dbReference>
<dbReference type="AlphaFoldDB" id="A0AA38Z5G6"/>
<sequence>MAGAAASGFISRAFESMLKECSGKKYPALHKSIQTYLDGTKEVDQHSAFSETNQAASLTAYGSSSKTDAGIAKNEIEANHSRAHTGEGVERVGRPVSTSGTITAVLAHAGHTLEGAEVKLVLNPLRLAIETKNLKVLEPALDVFINSSHMSI</sequence>
<evidence type="ECO:0000313" key="1">
    <source>
        <dbReference type="EMBL" id="KAJ9682577.1"/>
    </source>
</evidence>
<proteinExistence type="predicted"/>
<gene>
    <name evidence="1" type="ORF">PVL29_018491</name>
</gene>
<protein>
    <submittedName>
        <fullName evidence="1">Uncharacterized protein</fullName>
    </submittedName>
</protein>
<dbReference type="EMBL" id="JARBHA010000014">
    <property type="protein sequence ID" value="KAJ9682577.1"/>
    <property type="molecule type" value="Genomic_DNA"/>
</dbReference>
<organism evidence="1 2">
    <name type="scientific">Vitis rotundifolia</name>
    <name type="common">Muscadine grape</name>
    <dbReference type="NCBI Taxonomy" id="103349"/>
    <lineage>
        <taxon>Eukaryota</taxon>
        <taxon>Viridiplantae</taxon>
        <taxon>Streptophyta</taxon>
        <taxon>Embryophyta</taxon>
        <taxon>Tracheophyta</taxon>
        <taxon>Spermatophyta</taxon>
        <taxon>Magnoliopsida</taxon>
        <taxon>eudicotyledons</taxon>
        <taxon>Gunneridae</taxon>
        <taxon>Pentapetalae</taxon>
        <taxon>rosids</taxon>
        <taxon>Vitales</taxon>
        <taxon>Vitaceae</taxon>
        <taxon>Viteae</taxon>
        <taxon>Vitis</taxon>
    </lineage>
</organism>
<reference evidence="1 2" key="1">
    <citation type="journal article" date="2023" name="BMC Biotechnol.">
        <title>Vitis rotundifolia cv Carlos genome sequencing.</title>
        <authorList>
            <person name="Huff M."/>
            <person name="Hulse-Kemp A."/>
            <person name="Scheffler B."/>
            <person name="Youngblood R."/>
            <person name="Simpson S."/>
            <person name="Babiker E."/>
            <person name="Staton M."/>
        </authorList>
    </citation>
    <scope>NUCLEOTIDE SEQUENCE [LARGE SCALE GENOMIC DNA]</scope>
    <source>
        <tissue evidence="1">Leaf</tissue>
    </source>
</reference>
<keyword evidence="2" id="KW-1185">Reference proteome</keyword>